<evidence type="ECO:0000259" key="1">
    <source>
        <dbReference type="Pfam" id="PF12697"/>
    </source>
</evidence>
<dbReference type="PRINTS" id="PR00412">
    <property type="entry name" value="EPOXHYDRLASE"/>
</dbReference>
<accession>A0A7S2SHF8</accession>
<dbReference type="GO" id="GO:0003824">
    <property type="term" value="F:catalytic activity"/>
    <property type="evidence" value="ECO:0007669"/>
    <property type="project" value="InterPro"/>
</dbReference>
<sequence length="364" mass="39307">MVCTQVLERRWWACLWLLTGTQALLPGLIVRRGGHRALSLVVPGAVDQIAEPAVRQFSPAVPAEAVGEIQEQAARAMFQQLAAADLAVPTSVASSGRATASFYASPAIQGDRPPAVVCLHGFDSSCLEWRRLVPLLEEAAVADIFALDVHGWGFVGHSPDSGTEFSAVAKREHLKAFVDQVVGTDRPVVLMGASLGGALAIEFAAAYPDTVAKTVLIDPQGFVDGAGPAASLPRFLARLGVRVLGSPQLRSMANQMAYSDKETFATEDAMKIGRLHVLCEGWEDANLEYMCSGGFQPSLKVPEVKCQTLVLWGRDDEILDPALYAERFLEEVPNSRLQFVDNCGHVPHLEQPKVTASHIVDFLR</sequence>
<dbReference type="InterPro" id="IPR029058">
    <property type="entry name" value="AB_hydrolase_fold"/>
</dbReference>
<protein>
    <recommendedName>
        <fullName evidence="1">AB hydrolase-1 domain-containing protein</fullName>
    </recommendedName>
</protein>
<dbReference type="Pfam" id="PF12697">
    <property type="entry name" value="Abhydrolase_6"/>
    <property type="match status" value="1"/>
</dbReference>
<dbReference type="PANTHER" id="PTHR43689">
    <property type="entry name" value="HYDROLASE"/>
    <property type="match status" value="1"/>
</dbReference>
<proteinExistence type="predicted"/>
<reference evidence="2" key="1">
    <citation type="submission" date="2021-01" db="EMBL/GenBank/DDBJ databases">
        <authorList>
            <person name="Corre E."/>
            <person name="Pelletier E."/>
            <person name="Niang G."/>
            <person name="Scheremetjew M."/>
            <person name="Finn R."/>
            <person name="Kale V."/>
            <person name="Holt S."/>
            <person name="Cochrane G."/>
            <person name="Meng A."/>
            <person name="Brown T."/>
            <person name="Cohen L."/>
        </authorList>
    </citation>
    <scope>NUCLEOTIDE SEQUENCE</scope>
    <source>
        <strain evidence="2">CCMP1243</strain>
    </source>
</reference>
<dbReference type="PRINTS" id="PR00111">
    <property type="entry name" value="ABHYDROLASE"/>
</dbReference>
<dbReference type="AlphaFoldDB" id="A0A7S2SHF8"/>
<evidence type="ECO:0000313" key="2">
    <source>
        <dbReference type="EMBL" id="CAD9700249.1"/>
    </source>
</evidence>
<dbReference type="Gene3D" id="3.40.50.1820">
    <property type="entry name" value="alpha/beta hydrolase"/>
    <property type="match status" value="1"/>
</dbReference>
<dbReference type="InterPro" id="IPR000639">
    <property type="entry name" value="Epox_hydrolase-like"/>
</dbReference>
<dbReference type="PANTHER" id="PTHR43689:SF8">
    <property type="entry name" value="ALPHA_BETA-HYDROLASES SUPERFAMILY PROTEIN"/>
    <property type="match status" value="1"/>
</dbReference>
<dbReference type="EMBL" id="HBHJ01022561">
    <property type="protein sequence ID" value="CAD9700249.1"/>
    <property type="molecule type" value="Transcribed_RNA"/>
</dbReference>
<gene>
    <name evidence="2" type="ORF">RMAR1173_LOCUS14891</name>
</gene>
<organism evidence="2">
    <name type="scientific">Rhizochromulina marina</name>
    <dbReference type="NCBI Taxonomy" id="1034831"/>
    <lineage>
        <taxon>Eukaryota</taxon>
        <taxon>Sar</taxon>
        <taxon>Stramenopiles</taxon>
        <taxon>Ochrophyta</taxon>
        <taxon>Dictyochophyceae</taxon>
        <taxon>Rhizochromulinales</taxon>
        <taxon>Rhizochromulina</taxon>
    </lineage>
</organism>
<feature type="domain" description="AB hydrolase-1" evidence="1">
    <location>
        <begin position="116"/>
        <end position="356"/>
    </location>
</feature>
<dbReference type="SUPFAM" id="SSF53474">
    <property type="entry name" value="alpha/beta-Hydrolases"/>
    <property type="match status" value="1"/>
</dbReference>
<dbReference type="InterPro" id="IPR000073">
    <property type="entry name" value="AB_hydrolase_1"/>
</dbReference>
<name>A0A7S2SHF8_9STRA</name>